<dbReference type="Gene3D" id="3.90.230.10">
    <property type="entry name" value="Creatinase/methionine aminopeptidase superfamily"/>
    <property type="match status" value="1"/>
</dbReference>
<gene>
    <name evidence="7" type="ORF">SAMN05660865_01094</name>
</gene>
<dbReference type="CDD" id="cd01092">
    <property type="entry name" value="APP-like"/>
    <property type="match status" value="1"/>
</dbReference>
<keyword evidence="7" id="KW-0031">Aminopeptidase</keyword>
<dbReference type="PROSITE" id="PS00491">
    <property type="entry name" value="PROLINE_PEPTIDASE"/>
    <property type="match status" value="1"/>
</dbReference>
<evidence type="ECO:0000256" key="1">
    <source>
        <dbReference type="ARBA" id="ARBA00008766"/>
    </source>
</evidence>
<evidence type="ECO:0000256" key="3">
    <source>
        <dbReference type="ARBA" id="ARBA00022801"/>
    </source>
</evidence>
<dbReference type="InterPro" id="IPR050659">
    <property type="entry name" value="Peptidase_M24B"/>
</dbReference>
<dbReference type="OrthoDB" id="9806388at2"/>
<keyword evidence="7" id="KW-0645">Protease</keyword>
<dbReference type="Pfam" id="PF00557">
    <property type="entry name" value="Peptidase_M24"/>
    <property type="match status" value="1"/>
</dbReference>
<protein>
    <submittedName>
        <fullName evidence="7">Xaa-Pro aminopeptidase</fullName>
    </submittedName>
</protein>
<dbReference type="PANTHER" id="PTHR46112">
    <property type="entry name" value="AMINOPEPTIDASE"/>
    <property type="match status" value="1"/>
</dbReference>
<dbReference type="InterPro" id="IPR029149">
    <property type="entry name" value="Creatin/AminoP/Spt16_N"/>
</dbReference>
<evidence type="ECO:0000313" key="8">
    <source>
        <dbReference type="Proteomes" id="UP000242850"/>
    </source>
</evidence>
<keyword evidence="2 4" id="KW-0479">Metal-binding</keyword>
<evidence type="ECO:0000256" key="4">
    <source>
        <dbReference type="RuleBase" id="RU000590"/>
    </source>
</evidence>
<organism evidence="7 8">
    <name type="scientific">Caloramator fervidus</name>
    <dbReference type="NCBI Taxonomy" id="29344"/>
    <lineage>
        <taxon>Bacteria</taxon>
        <taxon>Bacillati</taxon>
        <taxon>Bacillota</taxon>
        <taxon>Clostridia</taxon>
        <taxon>Eubacteriales</taxon>
        <taxon>Clostridiaceae</taxon>
        <taxon>Caloramator</taxon>
    </lineage>
</organism>
<feature type="domain" description="Peptidase M24" evidence="5">
    <location>
        <begin position="139"/>
        <end position="341"/>
    </location>
</feature>
<sequence>MNILKRLENFRSKFDELGIDAALIIGDYNRNYLSGFTGHESFSVILKDKAYFLTDGRYIEQAHKEVVGYEVIEYKPPIYDAIKEILIGNNVKVLGVEEDKFTFQDLEMYKERLGDIKIVKLNHTIEKIRMIKDEDEIALIEQAAAIADKAFEHILKYIKVGVSERDIALEIEYFMKKHGAQGLSFDSIVVSGARSSLPHGTPTDKKIEYGDFVTLDFGCIYKGYCSDMTRTIVVGKATEKQKEIYNAVLDANEAALRAIKAGVKCFDLDKIARDIIKERGYGDRFSHGLGHGVGMEVHELPRVNFRSDEVLEAGMVITDEPGIYIPDFGGVRIEELVVVTQDGFRVLSHSPKHLIEIE</sequence>
<dbReference type="InterPro" id="IPR036005">
    <property type="entry name" value="Creatinase/aminopeptidase-like"/>
</dbReference>
<dbReference type="FunFam" id="3.90.230.10:FF:000014">
    <property type="entry name" value="Aminopeptidase P family protein"/>
    <property type="match status" value="1"/>
</dbReference>
<reference evidence="8" key="1">
    <citation type="submission" date="2016-10" db="EMBL/GenBank/DDBJ databases">
        <authorList>
            <person name="Varghese N."/>
            <person name="Submissions S."/>
        </authorList>
    </citation>
    <scope>NUCLEOTIDE SEQUENCE [LARGE SCALE GENOMIC DNA]</scope>
    <source>
        <strain evidence="8">DSM 5463</strain>
    </source>
</reference>
<evidence type="ECO:0000259" key="5">
    <source>
        <dbReference type="Pfam" id="PF00557"/>
    </source>
</evidence>
<dbReference type="Pfam" id="PF01321">
    <property type="entry name" value="Creatinase_N"/>
    <property type="match status" value="1"/>
</dbReference>
<dbReference type="AlphaFoldDB" id="A0A1H5V5V3"/>
<proteinExistence type="inferred from homology"/>
<keyword evidence="3" id="KW-0378">Hydrolase</keyword>
<dbReference type="PANTHER" id="PTHR46112:SF3">
    <property type="entry name" value="AMINOPEPTIDASE YPDF"/>
    <property type="match status" value="1"/>
</dbReference>
<evidence type="ECO:0000259" key="6">
    <source>
        <dbReference type="Pfam" id="PF01321"/>
    </source>
</evidence>
<evidence type="ECO:0000313" key="7">
    <source>
        <dbReference type="EMBL" id="SEF81827.1"/>
    </source>
</evidence>
<keyword evidence="8" id="KW-1185">Reference proteome</keyword>
<evidence type="ECO:0000256" key="2">
    <source>
        <dbReference type="ARBA" id="ARBA00022723"/>
    </source>
</evidence>
<dbReference type="InterPro" id="IPR000994">
    <property type="entry name" value="Pept_M24"/>
</dbReference>
<dbReference type="InterPro" id="IPR001131">
    <property type="entry name" value="Peptidase_M24B_aminopep-P_CS"/>
</dbReference>
<dbReference type="GO" id="GO:0046872">
    <property type="term" value="F:metal ion binding"/>
    <property type="evidence" value="ECO:0007669"/>
    <property type="project" value="UniProtKB-KW"/>
</dbReference>
<dbReference type="SUPFAM" id="SSF55920">
    <property type="entry name" value="Creatinase/aminopeptidase"/>
    <property type="match status" value="1"/>
</dbReference>
<dbReference type="EMBL" id="FNUK01000012">
    <property type="protein sequence ID" value="SEF81827.1"/>
    <property type="molecule type" value="Genomic_DNA"/>
</dbReference>
<accession>A0A1H5V5V3</accession>
<comment type="similarity">
    <text evidence="1 4">Belongs to the peptidase M24B family.</text>
</comment>
<name>A0A1H5V5V3_9CLOT</name>
<dbReference type="Proteomes" id="UP000242850">
    <property type="component" value="Unassembled WGS sequence"/>
</dbReference>
<dbReference type="GO" id="GO:0004177">
    <property type="term" value="F:aminopeptidase activity"/>
    <property type="evidence" value="ECO:0007669"/>
    <property type="project" value="UniProtKB-KW"/>
</dbReference>
<dbReference type="InterPro" id="IPR000587">
    <property type="entry name" value="Creatinase_N"/>
</dbReference>
<dbReference type="Gene3D" id="3.40.350.10">
    <property type="entry name" value="Creatinase/prolidase N-terminal domain"/>
    <property type="match status" value="1"/>
</dbReference>
<feature type="domain" description="Creatinase N-terminal" evidence="6">
    <location>
        <begin position="6"/>
        <end position="131"/>
    </location>
</feature>
<dbReference type="RefSeq" id="WP_103896061.1">
    <property type="nucleotide sequence ID" value="NZ_FNUK01000012.1"/>
</dbReference>